<keyword evidence="1" id="KW-1133">Transmembrane helix</keyword>
<gene>
    <name evidence="3" type="ORF">CH339_11950</name>
</gene>
<dbReference type="Proteomes" id="UP000249299">
    <property type="component" value="Unassembled WGS sequence"/>
</dbReference>
<dbReference type="Pfam" id="PF09835">
    <property type="entry name" value="DUF2062"/>
    <property type="match status" value="1"/>
</dbReference>
<dbReference type="InterPro" id="IPR018639">
    <property type="entry name" value="DUF2062"/>
</dbReference>
<keyword evidence="1" id="KW-0472">Membrane</keyword>
<evidence type="ECO:0000259" key="2">
    <source>
        <dbReference type="Pfam" id="PF09835"/>
    </source>
</evidence>
<evidence type="ECO:0000313" key="3">
    <source>
        <dbReference type="EMBL" id="RAI27044.1"/>
    </source>
</evidence>
<feature type="transmembrane region" description="Helical" evidence="1">
    <location>
        <begin position="66"/>
        <end position="89"/>
    </location>
</feature>
<organism evidence="3 4">
    <name type="scientific">Rhodobium orientis</name>
    <dbReference type="NCBI Taxonomy" id="34017"/>
    <lineage>
        <taxon>Bacteria</taxon>
        <taxon>Pseudomonadati</taxon>
        <taxon>Pseudomonadota</taxon>
        <taxon>Alphaproteobacteria</taxon>
        <taxon>Hyphomicrobiales</taxon>
        <taxon>Rhodobiaceae</taxon>
        <taxon>Rhodobium</taxon>
    </lineage>
</organism>
<feature type="transmembrane region" description="Helical" evidence="1">
    <location>
        <begin position="140"/>
        <end position="163"/>
    </location>
</feature>
<keyword evidence="4" id="KW-1185">Reference proteome</keyword>
<dbReference type="PANTHER" id="PTHR40547">
    <property type="entry name" value="SLL0298 PROTEIN"/>
    <property type="match status" value="1"/>
</dbReference>
<dbReference type="OrthoDB" id="7360463at2"/>
<comment type="caution">
    <text evidence="3">The sequence shown here is derived from an EMBL/GenBank/DDBJ whole genome shotgun (WGS) entry which is preliminary data.</text>
</comment>
<evidence type="ECO:0000313" key="4">
    <source>
        <dbReference type="Proteomes" id="UP000249299"/>
    </source>
</evidence>
<dbReference type="EMBL" id="NPEV01000023">
    <property type="protein sequence ID" value="RAI27044.1"/>
    <property type="molecule type" value="Genomic_DNA"/>
</dbReference>
<sequence length="199" mass="21893">MLFARRRKPGWRERLRVAVWPRHSWRRSLKYVGKRIVRLSATPHAVAAGVAAGVCASTTPFLGLQFILSFLIAVIIGGNLIAAAFGSFFGNPLTYPFIWASTFRLGSGLLGEDARAREAIVLHPDNLRSVDGLMPILKPMVVGSIPLGLATGLVFYLLVYVAVTTYQRRRRRWLQERRQARTLAEVADAASAPAPIGNA</sequence>
<proteinExistence type="predicted"/>
<dbReference type="AlphaFoldDB" id="A0A327JNX8"/>
<reference evidence="3 4" key="1">
    <citation type="submission" date="2017-07" db="EMBL/GenBank/DDBJ databases">
        <title>Draft Genome Sequences of Select Purple Nonsulfur Bacteria.</title>
        <authorList>
            <person name="Lasarre B."/>
            <person name="Mckinlay J.B."/>
        </authorList>
    </citation>
    <scope>NUCLEOTIDE SEQUENCE [LARGE SCALE GENOMIC DNA]</scope>
    <source>
        <strain evidence="3 4">DSM 11290</strain>
    </source>
</reference>
<protein>
    <recommendedName>
        <fullName evidence="2">DUF2062 domain-containing protein</fullName>
    </recommendedName>
</protein>
<dbReference type="PANTHER" id="PTHR40547:SF1">
    <property type="entry name" value="SLL0298 PROTEIN"/>
    <property type="match status" value="1"/>
</dbReference>
<keyword evidence="1" id="KW-0812">Transmembrane</keyword>
<feature type="domain" description="DUF2062" evidence="2">
    <location>
        <begin position="27"/>
        <end position="172"/>
    </location>
</feature>
<evidence type="ECO:0000256" key="1">
    <source>
        <dbReference type="SAM" id="Phobius"/>
    </source>
</evidence>
<accession>A0A327JNX8</accession>
<name>A0A327JNX8_9HYPH</name>